<dbReference type="EMBL" id="JAPZBS010000001">
    <property type="protein sequence ID" value="KAJ5389830.1"/>
    <property type="molecule type" value="Genomic_DNA"/>
</dbReference>
<evidence type="ECO:0000313" key="3">
    <source>
        <dbReference type="Proteomes" id="UP001147782"/>
    </source>
</evidence>
<comment type="caution">
    <text evidence="2">The sequence shown here is derived from an EMBL/GenBank/DDBJ whole genome shotgun (WGS) entry which is preliminary data.</text>
</comment>
<name>A0A9W9VV95_9EURO</name>
<evidence type="ECO:0000313" key="2">
    <source>
        <dbReference type="EMBL" id="KAJ5389830.1"/>
    </source>
</evidence>
<keyword evidence="1" id="KW-1133">Transmembrane helix</keyword>
<organism evidence="2 3">
    <name type="scientific">Penicillium cataractarum</name>
    <dbReference type="NCBI Taxonomy" id="2100454"/>
    <lineage>
        <taxon>Eukaryota</taxon>
        <taxon>Fungi</taxon>
        <taxon>Dikarya</taxon>
        <taxon>Ascomycota</taxon>
        <taxon>Pezizomycotina</taxon>
        <taxon>Eurotiomycetes</taxon>
        <taxon>Eurotiomycetidae</taxon>
        <taxon>Eurotiales</taxon>
        <taxon>Aspergillaceae</taxon>
        <taxon>Penicillium</taxon>
    </lineage>
</organism>
<reference evidence="2" key="1">
    <citation type="submission" date="2022-11" db="EMBL/GenBank/DDBJ databases">
        <authorList>
            <person name="Petersen C."/>
        </authorList>
    </citation>
    <scope>NUCLEOTIDE SEQUENCE</scope>
    <source>
        <strain evidence="2">IBT 29864</strain>
    </source>
</reference>
<keyword evidence="3" id="KW-1185">Reference proteome</keyword>
<gene>
    <name evidence="2" type="ORF">N7496_000898</name>
</gene>
<dbReference type="AlphaFoldDB" id="A0A9W9VV95"/>
<reference evidence="2" key="2">
    <citation type="journal article" date="2023" name="IMA Fungus">
        <title>Comparative genomic study of the Penicillium genus elucidates a diverse pangenome and 15 lateral gene transfer events.</title>
        <authorList>
            <person name="Petersen C."/>
            <person name="Sorensen T."/>
            <person name="Nielsen M.R."/>
            <person name="Sondergaard T.E."/>
            <person name="Sorensen J.L."/>
            <person name="Fitzpatrick D.A."/>
            <person name="Frisvad J.C."/>
            <person name="Nielsen K.L."/>
        </authorList>
    </citation>
    <scope>NUCLEOTIDE SEQUENCE</scope>
    <source>
        <strain evidence="2">IBT 29864</strain>
    </source>
</reference>
<dbReference type="RefSeq" id="XP_056560558.1">
    <property type="nucleotide sequence ID" value="XM_056693829.1"/>
</dbReference>
<dbReference type="Proteomes" id="UP001147782">
    <property type="component" value="Unassembled WGS sequence"/>
</dbReference>
<feature type="transmembrane region" description="Helical" evidence="1">
    <location>
        <begin position="48"/>
        <end position="67"/>
    </location>
</feature>
<protein>
    <submittedName>
        <fullName evidence="2">Uncharacterized protein</fullName>
    </submittedName>
</protein>
<keyword evidence="1" id="KW-0472">Membrane</keyword>
<sequence>MDPGHKLGQQVGWKICIKLHGGLKEERRERDEPDGGGEAHAAPVTSKAALLAFWLLFTTFLWSFSGISHISTSFDRNGDYAIGHARPLRPNQRMDHLYISTGIDWAPNYIVESLLEPFPVERGVLQPNGPPNVLHWKQGNPGPGFLDTFESRPLGWRMEGFANIQIKWQLWRLR</sequence>
<evidence type="ECO:0000256" key="1">
    <source>
        <dbReference type="SAM" id="Phobius"/>
    </source>
</evidence>
<dbReference type="GeneID" id="81433006"/>
<proteinExistence type="predicted"/>
<accession>A0A9W9VV95</accession>
<keyword evidence="1" id="KW-0812">Transmembrane</keyword>